<keyword evidence="2" id="KW-1185">Reference proteome</keyword>
<reference evidence="1" key="1">
    <citation type="submission" date="2022-06" db="EMBL/GenBank/DDBJ databases">
        <authorList>
            <consortium name="SYNGENTA / RWTH Aachen University"/>
        </authorList>
    </citation>
    <scope>NUCLEOTIDE SEQUENCE</scope>
</reference>
<name>A0AAV0BCZ8_PHAPC</name>
<proteinExistence type="predicted"/>
<gene>
    <name evidence="1" type="ORF">PPACK8108_LOCUS19011</name>
</gene>
<evidence type="ECO:0000313" key="1">
    <source>
        <dbReference type="EMBL" id="CAH7684653.1"/>
    </source>
</evidence>
<comment type="caution">
    <text evidence="1">The sequence shown here is derived from an EMBL/GenBank/DDBJ whole genome shotgun (WGS) entry which is preliminary data.</text>
</comment>
<dbReference type="EMBL" id="CALTRL010005610">
    <property type="protein sequence ID" value="CAH7684653.1"/>
    <property type="molecule type" value="Genomic_DNA"/>
</dbReference>
<protein>
    <submittedName>
        <fullName evidence="1">Uncharacterized protein</fullName>
    </submittedName>
</protein>
<dbReference type="Proteomes" id="UP001153365">
    <property type="component" value="Unassembled WGS sequence"/>
</dbReference>
<dbReference type="AlphaFoldDB" id="A0AAV0BCZ8"/>
<organism evidence="1 2">
    <name type="scientific">Phakopsora pachyrhizi</name>
    <name type="common">Asian soybean rust disease fungus</name>
    <dbReference type="NCBI Taxonomy" id="170000"/>
    <lineage>
        <taxon>Eukaryota</taxon>
        <taxon>Fungi</taxon>
        <taxon>Dikarya</taxon>
        <taxon>Basidiomycota</taxon>
        <taxon>Pucciniomycotina</taxon>
        <taxon>Pucciniomycetes</taxon>
        <taxon>Pucciniales</taxon>
        <taxon>Phakopsoraceae</taxon>
        <taxon>Phakopsora</taxon>
    </lineage>
</organism>
<accession>A0AAV0BCZ8</accession>
<evidence type="ECO:0000313" key="2">
    <source>
        <dbReference type="Proteomes" id="UP001153365"/>
    </source>
</evidence>
<sequence>MRRQPRSHLLEKQVKNTDLRARYLDSTPNCSCHGKALQEGLWIQALLLEIWKVSTISILCYIDNSGLHDKLLYGNNHVKTKHIDAKAKWIKEKIEQREVELVLVCSMDMKADCLTKACDWKTNLAFIKNMTNGSINNLKDIKPWRSVRDATLSDRAVTH</sequence>